<evidence type="ECO:0000313" key="5">
    <source>
        <dbReference type="EMBL" id="AGL02591.1"/>
    </source>
</evidence>
<sequence>MINKTLISQRLELINCWLKNLKKLSYLSYEEFISNNINSAAAESYLRRSLEAIFDIGRHLLAKTGNIEMAGEYKSIAKGLASNNFVSNDLGKKLVQMAGYRNRMVHFYSMVTEKELYDILLDNLGDIEQFTIEIKQAILK</sequence>
<dbReference type="OrthoDB" id="9796612at2"/>
<dbReference type="PANTHER" id="PTHR33397:SF3">
    <property type="entry name" value="MRNA NUCLEASE HEPT"/>
    <property type="match status" value="1"/>
</dbReference>
<dbReference type="KEGG" id="dgi:Desgi_3242"/>
<dbReference type="Gene3D" id="1.20.120.580">
    <property type="entry name" value="bsu32300-like"/>
    <property type="match status" value="1"/>
</dbReference>
<dbReference type="HOGENOM" id="CLU_142825_1_0_9"/>
<evidence type="ECO:0000256" key="2">
    <source>
        <dbReference type="ARBA" id="ARBA00022722"/>
    </source>
</evidence>
<dbReference type="STRING" id="767817.Desgi_3242"/>
<evidence type="ECO:0000256" key="3">
    <source>
        <dbReference type="ARBA" id="ARBA00022801"/>
    </source>
</evidence>
<reference evidence="5 6" key="1">
    <citation type="submission" date="2012-01" db="EMBL/GenBank/DDBJ databases">
        <title>Complete sequence of Desulfotomaculum gibsoniae DSM 7213.</title>
        <authorList>
            <consortium name="US DOE Joint Genome Institute"/>
            <person name="Lucas S."/>
            <person name="Han J."/>
            <person name="Lapidus A."/>
            <person name="Cheng J.-F."/>
            <person name="Goodwin L."/>
            <person name="Pitluck S."/>
            <person name="Peters L."/>
            <person name="Ovchinnikova G."/>
            <person name="Teshima H."/>
            <person name="Detter J.C."/>
            <person name="Han C."/>
            <person name="Tapia R."/>
            <person name="Land M."/>
            <person name="Hauser L."/>
            <person name="Kyrpides N."/>
            <person name="Ivanova N."/>
            <person name="Pagani I."/>
            <person name="Parshina S."/>
            <person name="Plugge C."/>
            <person name="Muyzer G."/>
            <person name="Kuever J."/>
            <person name="Ivanova A."/>
            <person name="Nazina T."/>
            <person name="Klenk H.-P."/>
            <person name="Brambilla E."/>
            <person name="Spring S."/>
            <person name="Stams A.F."/>
            <person name="Woyke T."/>
        </authorList>
    </citation>
    <scope>NUCLEOTIDE SEQUENCE [LARGE SCALE GENOMIC DNA]</scope>
    <source>
        <strain evidence="5 6">DSM 7213</strain>
    </source>
</reference>
<keyword evidence="3" id="KW-0378">Hydrolase</keyword>
<proteinExistence type="inferred from homology"/>
<dbReference type="EMBL" id="CP003273">
    <property type="protein sequence ID" value="AGL02591.1"/>
    <property type="molecule type" value="Genomic_DNA"/>
</dbReference>
<keyword evidence="1" id="KW-1277">Toxin-antitoxin system</keyword>
<dbReference type="PANTHER" id="PTHR33397">
    <property type="entry name" value="UPF0331 PROTEIN YUTE"/>
    <property type="match status" value="1"/>
</dbReference>
<evidence type="ECO:0000313" key="6">
    <source>
        <dbReference type="Proteomes" id="UP000013520"/>
    </source>
</evidence>
<dbReference type="GO" id="GO:0004540">
    <property type="term" value="F:RNA nuclease activity"/>
    <property type="evidence" value="ECO:0007669"/>
    <property type="project" value="InterPro"/>
</dbReference>
<dbReference type="Pfam" id="PF01934">
    <property type="entry name" value="HepT-like"/>
    <property type="match status" value="1"/>
</dbReference>
<protein>
    <recommendedName>
        <fullName evidence="7">DUF86 domain-containing protein</fullName>
    </recommendedName>
</protein>
<organism evidence="5 6">
    <name type="scientific">Desulfoscipio gibsoniae DSM 7213</name>
    <dbReference type="NCBI Taxonomy" id="767817"/>
    <lineage>
        <taxon>Bacteria</taxon>
        <taxon>Bacillati</taxon>
        <taxon>Bacillota</taxon>
        <taxon>Clostridia</taxon>
        <taxon>Eubacteriales</taxon>
        <taxon>Desulfallaceae</taxon>
        <taxon>Desulfoscipio</taxon>
    </lineage>
</organism>
<evidence type="ECO:0000256" key="4">
    <source>
        <dbReference type="ARBA" id="ARBA00024207"/>
    </source>
</evidence>
<gene>
    <name evidence="5" type="ORF">Desgi_3242</name>
</gene>
<dbReference type="AlphaFoldDB" id="R4KSM6"/>
<accession>R4KSM6</accession>
<dbReference type="InterPro" id="IPR008201">
    <property type="entry name" value="HepT-like"/>
</dbReference>
<evidence type="ECO:0008006" key="7">
    <source>
        <dbReference type="Google" id="ProtNLM"/>
    </source>
</evidence>
<dbReference type="GO" id="GO:0016787">
    <property type="term" value="F:hydrolase activity"/>
    <property type="evidence" value="ECO:0007669"/>
    <property type="project" value="UniProtKB-KW"/>
</dbReference>
<keyword evidence="6" id="KW-1185">Reference proteome</keyword>
<dbReference type="GO" id="GO:0110001">
    <property type="term" value="C:toxin-antitoxin complex"/>
    <property type="evidence" value="ECO:0007669"/>
    <property type="project" value="InterPro"/>
</dbReference>
<comment type="similarity">
    <text evidence="4">Belongs to the HepT RNase toxin family.</text>
</comment>
<name>R4KSM6_9FIRM</name>
<dbReference type="Proteomes" id="UP000013520">
    <property type="component" value="Chromosome"/>
</dbReference>
<dbReference type="InterPro" id="IPR052379">
    <property type="entry name" value="Type_VII_TA_RNase"/>
</dbReference>
<dbReference type="InterPro" id="IPR037038">
    <property type="entry name" value="HepT-like_sf"/>
</dbReference>
<dbReference type="eggNOG" id="COG2445">
    <property type="taxonomic scope" value="Bacteria"/>
</dbReference>
<evidence type="ECO:0000256" key="1">
    <source>
        <dbReference type="ARBA" id="ARBA00022649"/>
    </source>
</evidence>
<keyword evidence="2" id="KW-0540">Nuclease</keyword>
<dbReference type="NCBIfam" id="NF047751">
    <property type="entry name" value="HepT_toxin"/>
    <property type="match status" value="1"/>
</dbReference>
<dbReference type="RefSeq" id="WP_006524125.1">
    <property type="nucleotide sequence ID" value="NC_021184.1"/>
</dbReference>